<dbReference type="Gene3D" id="3.90.79.10">
    <property type="entry name" value="Nucleoside Triphosphate Pyrophosphohydrolase"/>
    <property type="match status" value="1"/>
</dbReference>
<reference evidence="4" key="1">
    <citation type="submission" date="2015-04" db="EMBL/GenBank/DDBJ databases">
        <authorList>
            <person name="Schardt J."/>
            <person name="Mueller-Herbst S."/>
            <person name="Scherer S."/>
            <person name="Huptas C."/>
        </authorList>
    </citation>
    <scope>NUCLEOTIDE SEQUENCE [LARGE SCALE GENOMIC DNA]</scope>
    <source>
        <strain evidence="4">Kiel-L1</strain>
    </source>
</reference>
<evidence type="ECO:0000256" key="1">
    <source>
        <dbReference type="ARBA" id="ARBA00005582"/>
    </source>
</evidence>
<protein>
    <submittedName>
        <fullName evidence="3">DNA mismatch repair protein MutT</fullName>
    </submittedName>
</protein>
<dbReference type="PANTHER" id="PTHR43736:SF1">
    <property type="entry name" value="DIHYDRONEOPTERIN TRIPHOSPHATE DIPHOSPHATASE"/>
    <property type="match status" value="1"/>
</dbReference>
<evidence type="ECO:0000259" key="2">
    <source>
        <dbReference type="PROSITE" id="PS51462"/>
    </source>
</evidence>
<evidence type="ECO:0000313" key="4">
    <source>
        <dbReference type="Proteomes" id="UP000257055"/>
    </source>
</evidence>
<dbReference type="CDD" id="cd02883">
    <property type="entry name" value="NUDIX_Hydrolase"/>
    <property type="match status" value="1"/>
</dbReference>
<dbReference type="InterPro" id="IPR000086">
    <property type="entry name" value="NUDIX_hydrolase_dom"/>
</dbReference>
<feature type="domain" description="Nudix hydrolase" evidence="2">
    <location>
        <begin position="2"/>
        <end position="127"/>
    </location>
</feature>
<comment type="similarity">
    <text evidence="1">Belongs to the Nudix hydrolase family.</text>
</comment>
<dbReference type="SUPFAM" id="SSF55811">
    <property type="entry name" value="Nudix"/>
    <property type="match status" value="1"/>
</dbReference>
<dbReference type="PANTHER" id="PTHR43736">
    <property type="entry name" value="ADP-RIBOSE PYROPHOSPHATASE"/>
    <property type="match status" value="1"/>
</dbReference>
<keyword evidence="4" id="KW-1185">Reference proteome</keyword>
<proteinExistence type="inferred from homology"/>
<dbReference type="InterPro" id="IPR015797">
    <property type="entry name" value="NUDIX_hydrolase-like_dom_sf"/>
</dbReference>
<dbReference type="Proteomes" id="UP000257055">
    <property type="component" value="Unassembled WGS sequence"/>
</dbReference>
<dbReference type="EMBL" id="LARY01000003">
    <property type="protein sequence ID" value="RDW99415.1"/>
    <property type="molecule type" value="Genomic_DNA"/>
</dbReference>
<organism evidence="3 4">
    <name type="scientific">Listeria kieliensis</name>
    <dbReference type="NCBI Taxonomy" id="1621700"/>
    <lineage>
        <taxon>Bacteria</taxon>
        <taxon>Bacillati</taxon>
        <taxon>Bacillota</taxon>
        <taxon>Bacilli</taxon>
        <taxon>Bacillales</taxon>
        <taxon>Listeriaceae</taxon>
        <taxon>Listeria</taxon>
    </lineage>
</organism>
<evidence type="ECO:0000313" key="3">
    <source>
        <dbReference type="EMBL" id="RDW99415.1"/>
    </source>
</evidence>
<name>A0A3D8TNN7_9LIST</name>
<accession>A0A3D8TNN7</accession>
<dbReference type="Pfam" id="PF00293">
    <property type="entry name" value="NUDIX"/>
    <property type="match status" value="1"/>
</dbReference>
<comment type="caution">
    <text evidence="3">The sequence shown here is derived from an EMBL/GenBank/DDBJ whole genome shotgun (WGS) entry which is preliminary data.</text>
</comment>
<sequence length="141" mass="16285">MKKTIKVEGFIYNRKRDEILAVRKKDLSWGLPGGEVARDETMEEALIRVIKQEANIDVSVANLLHCWERRTAWEHVCTFVFRAFPRGNFIVPKTEEIAFRVKWLSVPLADNLLPLEYSSLNLLLDATGAHYDHCNEFPANQ</sequence>
<gene>
    <name evidence="3" type="ORF">UR08_11310</name>
</gene>
<dbReference type="AlphaFoldDB" id="A0A3D8TNN7"/>
<dbReference type="PROSITE" id="PS51462">
    <property type="entry name" value="NUDIX"/>
    <property type="match status" value="1"/>
</dbReference>
<dbReference type="RefSeq" id="WP_115753805.1">
    <property type="nucleotide sequence ID" value="NZ_LARY01000003.1"/>
</dbReference>